<accession>A0A2B0MR40</accession>
<dbReference type="SMART" id="SM00327">
    <property type="entry name" value="VWA"/>
    <property type="match status" value="1"/>
</dbReference>
<dbReference type="RefSeq" id="WP_098489475.1">
    <property type="nucleotide sequence ID" value="NZ_NUWN01000008.1"/>
</dbReference>
<organism evidence="4 5">
    <name type="scientific">Bacillus cereus</name>
    <dbReference type="NCBI Taxonomy" id="1396"/>
    <lineage>
        <taxon>Bacteria</taxon>
        <taxon>Bacillati</taxon>
        <taxon>Bacillota</taxon>
        <taxon>Bacilli</taxon>
        <taxon>Bacillales</taxon>
        <taxon>Bacillaceae</taxon>
        <taxon>Bacillus</taxon>
        <taxon>Bacillus cereus group</taxon>
    </lineage>
</organism>
<evidence type="ECO:0000256" key="2">
    <source>
        <dbReference type="SAM" id="MobiDB-lite"/>
    </source>
</evidence>
<dbReference type="SUPFAM" id="SSF53300">
    <property type="entry name" value="vWA-like"/>
    <property type="match status" value="1"/>
</dbReference>
<dbReference type="PROSITE" id="PS50234">
    <property type="entry name" value="VWFA"/>
    <property type="match status" value="1"/>
</dbReference>
<reference evidence="4 5" key="1">
    <citation type="submission" date="2017-09" db="EMBL/GenBank/DDBJ databases">
        <title>Large-scale bioinformatics analysis of Bacillus genomes uncovers conserved roles of natural products in bacterial physiology.</title>
        <authorList>
            <consortium name="Agbiome Team Llc"/>
            <person name="Bleich R.M."/>
            <person name="Grubbs K.J."/>
            <person name="Santa Maria K.C."/>
            <person name="Allen S.E."/>
            <person name="Farag S."/>
            <person name="Shank E.A."/>
            <person name="Bowers A."/>
        </authorList>
    </citation>
    <scope>NUCLEOTIDE SEQUENCE [LARGE SCALE GENOMIC DNA]</scope>
    <source>
        <strain evidence="4 5">AFS083043</strain>
    </source>
</reference>
<dbReference type="InterPro" id="IPR002035">
    <property type="entry name" value="VWF_A"/>
</dbReference>
<dbReference type="PROSITE" id="PS51257">
    <property type="entry name" value="PROKAR_LIPOPROTEIN"/>
    <property type="match status" value="1"/>
</dbReference>
<dbReference type="EMBL" id="NUWN01000008">
    <property type="protein sequence ID" value="PFK47111.1"/>
    <property type="molecule type" value="Genomic_DNA"/>
</dbReference>
<keyword evidence="1" id="KW-0175">Coiled coil</keyword>
<evidence type="ECO:0000313" key="5">
    <source>
        <dbReference type="Proteomes" id="UP000242656"/>
    </source>
</evidence>
<dbReference type="AlphaFoldDB" id="A0A2B0MR40"/>
<feature type="coiled-coil region" evidence="1">
    <location>
        <begin position="397"/>
        <end position="454"/>
    </location>
</feature>
<gene>
    <name evidence="4" type="ORF">COI93_02245</name>
</gene>
<protein>
    <recommendedName>
        <fullName evidence="3">VWFA domain-containing protein</fullName>
    </recommendedName>
</protein>
<dbReference type="InterPro" id="IPR036465">
    <property type="entry name" value="vWFA_dom_sf"/>
</dbReference>
<feature type="compositionally biased region" description="Basic and acidic residues" evidence="2">
    <location>
        <begin position="29"/>
        <end position="52"/>
    </location>
</feature>
<evidence type="ECO:0000259" key="3">
    <source>
        <dbReference type="PROSITE" id="PS50234"/>
    </source>
</evidence>
<dbReference type="Proteomes" id="UP000242656">
    <property type="component" value="Unassembled WGS sequence"/>
</dbReference>
<dbReference type="Gene3D" id="3.40.50.410">
    <property type="entry name" value="von Willebrand factor, type A domain"/>
    <property type="match status" value="1"/>
</dbReference>
<feature type="region of interest" description="Disordered" evidence="2">
    <location>
        <begin position="25"/>
        <end position="52"/>
    </location>
</feature>
<evidence type="ECO:0000313" key="4">
    <source>
        <dbReference type="EMBL" id="PFK47111.1"/>
    </source>
</evidence>
<feature type="domain" description="VWFA" evidence="3">
    <location>
        <begin position="158"/>
        <end position="349"/>
    </location>
</feature>
<comment type="caution">
    <text evidence="4">The sequence shown here is derived from an EMBL/GenBank/DDBJ whole genome shotgun (WGS) entry which is preliminary data.</text>
</comment>
<dbReference type="Pfam" id="PF00092">
    <property type="entry name" value="VWA"/>
    <property type="match status" value="1"/>
</dbReference>
<sequence length="461" mass="52258">MVKSLKYLFFSLSLFVLLVGCQNQTSQSEEPKNPEKQPVAEKKKEKQEQPKEIVIKLPKTMEEFTSFPVGAYGKLSEEERKKSENIEKVVNEIEKSHKKLGTSSMSDEELKNFYMMELFKLTKRELPAYKLDYNPDIKSTPTEENKEGMNQTLKENLNVEILIDSSGSMAGKVDGKTKMEVAKEAVRNFAKSLPKEANVSLVAYGHKGSNKEEDKGASCGAIDTVYSRQAYQEQSFEKALDQFQSTGWTPLAGALQKSMDNFASAPGEKNTNIIYVVSDGIETCGGDPVAVAKQLGDSNIQPIVNVIGFDVDNESQQQLKQVAEATKGKYVSAKNTKELETEFKKGKDLSLKWSEWRTKSSLEVSGKATTASLDIYSLEHEWFNALIEQKYFVNDIAEQLKKRNPKEEKVIKDVKQELEKYLIDFRENVMEPYAKDMRAQVDKMKKEKEAEINDTYKKNEQ</sequence>
<evidence type="ECO:0000256" key="1">
    <source>
        <dbReference type="SAM" id="Coils"/>
    </source>
</evidence>
<proteinExistence type="predicted"/>
<name>A0A2B0MR40_BACCE</name>